<protein>
    <recommendedName>
        <fullName evidence="1">SMP-30/Gluconolactonase/LRE-like region domain-containing protein</fullName>
    </recommendedName>
</protein>
<dbReference type="InterPro" id="IPR011042">
    <property type="entry name" value="6-blade_b-propeller_TolB-like"/>
</dbReference>
<accession>A0A8T9BXE7</accession>
<proteinExistence type="predicted"/>
<dbReference type="InterPro" id="IPR052998">
    <property type="entry name" value="Hetero-Diels-Alderase-like"/>
</dbReference>
<evidence type="ECO:0000313" key="3">
    <source>
        <dbReference type="Proteomes" id="UP000469558"/>
    </source>
</evidence>
<dbReference type="Proteomes" id="UP000469558">
    <property type="component" value="Unassembled WGS sequence"/>
</dbReference>
<keyword evidence="3" id="KW-1185">Reference proteome</keyword>
<dbReference type="Gene3D" id="2.120.10.30">
    <property type="entry name" value="TolB, C-terminal domain"/>
    <property type="match status" value="1"/>
</dbReference>
<name>A0A8T9BXE7_9HELO</name>
<dbReference type="PANTHER" id="PTHR42060:SF1">
    <property type="entry name" value="NHL REPEAT-CONTAINING PROTEIN"/>
    <property type="match status" value="1"/>
</dbReference>
<dbReference type="OrthoDB" id="9977941at2759"/>
<dbReference type="PANTHER" id="PTHR42060">
    <property type="entry name" value="NHL REPEAT-CONTAINING PROTEIN-RELATED"/>
    <property type="match status" value="1"/>
</dbReference>
<dbReference type="Pfam" id="PF08450">
    <property type="entry name" value="SGL"/>
    <property type="match status" value="1"/>
</dbReference>
<comment type="caution">
    <text evidence="2">The sequence shown here is derived from an EMBL/GenBank/DDBJ whole genome shotgun (WGS) entry which is preliminary data.</text>
</comment>
<reference evidence="2 3" key="1">
    <citation type="submission" date="2018-05" db="EMBL/GenBank/DDBJ databases">
        <title>Genome sequencing and assembly of the regulated plant pathogen Lachnellula willkommii and related sister species for the development of diagnostic species identification markers.</title>
        <authorList>
            <person name="Giroux E."/>
            <person name="Bilodeau G."/>
        </authorList>
    </citation>
    <scope>NUCLEOTIDE SEQUENCE [LARGE SCALE GENOMIC DNA]</scope>
    <source>
        <strain evidence="2 3">CBS 268.59</strain>
    </source>
</reference>
<organism evidence="2 3">
    <name type="scientific">Lachnellula suecica</name>
    <dbReference type="NCBI Taxonomy" id="602035"/>
    <lineage>
        <taxon>Eukaryota</taxon>
        <taxon>Fungi</taxon>
        <taxon>Dikarya</taxon>
        <taxon>Ascomycota</taxon>
        <taxon>Pezizomycotina</taxon>
        <taxon>Leotiomycetes</taxon>
        <taxon>Helotiales</taxon>
        <taxon>Lachnaceae</taxon>
        <taxon>Lachnellula</taxon>
    </lineage>
</organism>
<evidence type="ECO:0000313" key="2">
    <source>
        <dbReference type="EMBL" id="TVY55734.1"/>
    </source>
</evidence>
<feature type="domain" description="SMP-30/Gluconolactonase/LRE-like region" evidence="1">
    <location>
        <begin position="127"/>
        <end position="232"/>
    </location>
</feature>
<gene>
    <name evidence="2" type="ORF">LSUE1_G007526</name>
</gene>
<feature type="non-terminal residue" evidence="2">
    <location>
        <position position="1"/>
    </location>
</feature>
<evidence type="ECO:0000259" key="1">
    <source>
        <dbReference type="Pfam" id="PF08450"/>
    </source>
</evidence>
<dbReference type="EMBL" id="QGMK01002833">
    <property type="protein sequence ID" value="TVY55734.1"/>
    <property type="molecule type" value="Genomic_DNA"/>
</dbReference>
<dbReference type="InterPro" id="IPR013658">
    <property type="entry name" value="SGL"/>
</dbReference>
<dbReference type="AlphaFoldDB" id="A0A8T9BXE7"/>
<sequence length="257" mass="27351">PTSSVLYTFPNTTGLSGITELSHDIFALVTGIWDLPNTRATSLAIWTINFNTPTPVIKHITGIANSTIFNGIATVPGSDRLILAADSAIGAVWRVNIHTGEYGIVFQDPLLLPVSTVPGKNLGINGLRTKGRFLYFTNSAQGLFGRVPINHVGDKVGNVEVLVNITVPGGTYDDFAVDEQENAWIATHPSNVVEVKKDGSQVFITNDTLLLNPTSARFGRGSVGERKTLYVTNGGEFAGNDLINGGVVAVDTTQFPG</sequence>
<dbReference type="SUPFAM" id="SSF63829">
    <property type="entry name" value="Calcium-dependent phosphotriesterase"/>
    <property type="match status" value="1"/>
</dbReference>